<name>A0AA38LGB5_TAXCH</name>
<feature type="compositionally biased region" description="Polar residues" evidence="4">
    <location>
        <begin position="16"/>
        <end position="26"/>
    </location>
</feature>
<sequence>GGDLYDIVRPLLFHNSQPADSKSTDGNCAKFSKKPTKPAREGVEKKSLCSAMEMMRRRHMKSSYSELTSLLPPQNKHIKSKKPVKDVVSEAIGYIRHLQEKVVRLSKTRDEMRVKINETFPVVKVDHVCSHVLVTTDTMRGQMVLSKLIVAVEEQGLQVITASSFTTRNKLTHTLHCE</sequence>
<dbReference type="Pfam" id="PF00010">
    <property type="entry name" value="HLH"/>
    <property type="match status" value="1"/>
</dbReference>
<dbReference type="SUPFAM" id="SSF47459">
    <property type="entry name" value="HLH, helix-loop-helix DNA-binding domain"/>
    <property type="match status" value="1"/>
</dbReference>
<dbReference type="GO" id="GO:0046983">
    <property type="term" value="F:protein dimerization activity"/>
    <property type="evidence" value="ECO:0007669"/>
    <property type="project" value="InterPro"/>
</dbReference>
<evidence type="ECO:0000259" key="5">
    <source>
        <dbReference type="PROSITE" id="PS50888"/>
    </source>
</evidence>
<dbReference type="PROSITE" id="PS50888">
    <property type="entry name" value="BHLH"/>
    <property type="match status" value="1"/>
</dbReference>
<gene>
    <name evidence="6" type="ORF">KI387_015824</name>
</gene>
<feature type="region of interest" description="Disordered" evidence="4">
    <location>
        <begin position="16"/>
        <end position="45"/>
    </location>
</feature>
<feature type="non-terminal residue" evidence="6">
    <location>
        <position position="178"/>
    </location>
</feature>
<feature type="domain" description="BHLH" evidence="5">
    <location>
        <begin position="44"/>
        <end position="98"/>
    </location>
</feature>
<dbReference type="Proteomes" id="UP000824469">
    <property type="component" value="Unassembled WGS sequence"/>
</dbReference>
<keyword evidence="3" id="KW-0804">Transcription</keyword>
<dbReference type="InterPro" id="IPR011598">
    <property type="entry name" value="bHLH_dom"/>
</dbReference>
<dbReference type="SMART" id="SM00353">
    <property type="entry name" value="HLH"/>
    <property type="match status" value="1"/>
</dbReference>
<keyword evidence="2" id="KW-0238">DNA-binding</keyword>
<dbReference type="GO" id="GO:0090575">
    <property type="term" value="C:RNA polymerase II transcription regulator complex"/>
    <property type="evidence" value="ECO:0007669"/>
    <property type="project" value="TreeGrafter"/>
</dbReference>
<comment type="caution">
    <text evidence="6">The sequence shown here is derived from an EMBL/GenBank/DDBJ whole genome shotgun (WGS) entry which is preliminary data.</text>
</comment>
<reference evidence="6 7" key="1">
    <citation type="journal article" date="2021" name="Nat. Plants">
        <title>The Taxus genome provides insights into paclitaxel biosynthesis.</title>
        <authorList>
            <person name="Xiong X."/>
            <person name="Gou J."/>
            <person name="Liao Q."/>
            <person name="Li Y."/>
            <person name="Zhou Q."/>
            <person name="Bi G."/>
            <person name="Li C."/>
            <person name="Du R."/>
            <person name="Wang X."/>
            <person name="Sun T."/>
            <person name="Guo L."/>
            <person name="Liang H."/>
            <person name="Lu P."/>
            <person name="Wu Y."/>
            <person name="Zhang Z."/>
            <person name="Ro D.K."/>
            <person name="Shang Y."/>
            <person name="Huang S."/>
            <person name="Yan J."/>
        </authorList>
    </citation>
    <scope>NUCLEOTIDE SEQUENCE [LARGE SCALE GENOMIC DNA]</scope>
    <source>
        <strain evidence="6">Ta-2019</strain>
    </source>
</reference>
<dbReference type="GO" id="GO:0000981">
    <property type="term" value="F:DNA-binding transcription factor activity, RNA polymerase II-specific"/>
    <property type="evidence" value="ECO:0007669"/>
    <property type="project" value="TreeGrafter"/>
</dbReference>
<keyword evidence="7" id="KW-1185">Reference proteome</keyword>
<accession>A0AA38LGB5</accession>
<dbReference type="AlphaFoldDB" id="A0AA38LGB5"/>
<dbReference type="PANTHER" id="PTHR13935">
    <property type="entry name" value="ACHAETE-SCUTE TRANSCRIPTION FACTOR-RELATED"/>
    <property type="match status" value="1"/>
</dbReference>
<protein>
    <recommendedName>
        <fullName evidence="5">BHLH domain-containing protein</fullName>
    </recommendedName>
</protein>
<feature type="non-terminal residue" evidence="6">
    <location>
        <position position="1"/>
    </location>
</feature>
<dbReference type="EMBL" id="JAHRHJ020000003">
    <property type="protein sequence ID" value="KAH9321185.1"/>
    <property type="molecule type" value="Genomic_DNA"/>
</dbReference>
<evidence type="ECO:0000313" key="6">
    <source>
        <dbReference type="EMBL" id="KAH9321185.1"/>
    </source>
</evidence>
<evidence type="ECO:0000256" key="2">
    <source>
        <dbReference type="ARBA" id="ARBA00023125"/>
    </source>
</evidence>
<dbReference type="InterPro" id="IPR036638">
    <property type="entry name" value="HLH_DNA-bd_sf"/>
</dbReference>
<evidence type="ECO:0000256" key="4">
    <source>
        <dbReference type="SAM" id="MobiDB-lite"/>
    </source>
</evidence>
<dbReference type="Gene3D" id="4.10.280.10">
    <property type="entry name" value="Helix-loop-helix DNA-binding domain"/>
    <property type="match status" value="1"/>
</dbReference>
<dbReference type="InterPro" id="IPR015660">
    <property type="entry name" value="MASH1/Ascl1a-like"/>
</dbReference>
<organism evidence="6 7">
    <name type="scientific">Taxus chinensis</name>
    <name type="common">Chinese yew</name>
    <name type="synonym">Taxus wallichiana var. chinensis</name>
    <dbReference type="NCBI Taxonomy" id="29808"/>
    <lineage>
        <taxon>Eukaryota</taxon>
        <taxon>Viridiplantae</taxon>
        <taxon>Streptophyta</taxon>
        <taxon>Embryophyta</taxon>
        <taxon>Tracheophyta</taxon>
        <taxon>Spermatophyta</taxon>
        <taxon>Pinopsida</taxon>
        <taxon>Pinidae</taxon>
        <taxon>Conifers II</taxon>
        <taxon>Cupressales</taxon>
        <taxon>Taxaceae</taxon>
        <taxon>Taxus</taxon>
    </lineage>
</organism>
<evidence type="ECO:0000256" key="3">
    <source>
        <dbReference type="ARBA" id="ARBA00023163"/>
    </source>
</evidence>
<evidence type="ECO:0000256" key="1">
    <source>
        <dbReference type="ARBA" id="ARBA00023015"/>
    </source>
</evidence>
<keyword evidence="1" id="KW-0805">Transcription regulation</keyword>
<dbReference type="PANTHER" id="PTHR13935:SF106">
    <property type="entry name" value="ACHAETE-SCUTE COMPLEX PROTEIN T5-RELATED"/>
    <property type="match status" value="1"/>
</dbReference>
<dbReference type="GO" id="GO:0000977">
    <property type="term" value="F:RNA polymerase II transcription regulatory region sequence-specific DNA binding"/>
    <property type="evidence" value="ECO:0007669"/>
    <property type="project" value="TreeGrafter"/>
</dbReference>
<proteinExistence type="predicted"/>
<evidence type="ECO:0000313" key="7">
    <source>
        <dbReference type="Proteomes" id="UP000824469"/>
    </source>
</evidence>